<dbReference type="Pfam" id="PF13672">
    <property type="entry name" value="PP2C_2"/>
    <property type="match status" value="1"/>
</dbReference>
<keyword evidence="1" id="KW-0812">Transmembrane</keyword>
<feature type="transmembrane region" description="Helical" evidence="1">
    <location>
        <begin position="9"/>
        <end position="30"/>
    </location>
</feature>
<keyword evidence="1" id="KW-0472">Membrane</keyword>
<name>A0A0C1R5Q0_9CLOT</name>
<dbReference type="InterPro" id="IPR001932">
    <property type="entry name" value="PPM-type_phosphatase-like_dom"/>
</dbReference>
<dbReference type="EMBL" id="AYSO01000018">
    <property type="protein sequence ID" value="KIE45816.1"/>
    <property type="molecule type" value="Genomic_DNA"/>
</dbReference>
<dbReference type="STRING" id="29341.RSJ17_02155"/>
<dbReference type="SUPFAM" id="SSF81606">
    <property type="entry name" value="PP2C-like"/>
    <property type="match status" value="1"/>
</dbReference>
<dbReference type="AlphaFoldDB" id="A0A0C1R5Q0"/>
<dbReference type="InterPro" id="IPR036457">
    <property type="entry name" value="PPM-type-like_dom_sf"/>
</dbReference>
<dbReference type="OrthoDB" id="9801841at2"/>
<organism evidence="3 4">
    <name type="scientific">Clostridium argentinense CDC 2741</name>
    <dbReference type="NCBI Taxonomy" id="1418104"/>
    <lineage>
        <taxon>Bacteria</taxon>
        <taxon>Bacillati</taxon>
        <taxon>Bacillota</taxon>
        <taxon>Clostridia</taxon>
        <taxon>Eubacteriales</taxon>
        <taxon>Clostridiaceae</taxon>
        <taxon>Clostridium</taxon>
    </lineage>
</organism>
<dbReference type="SMART" id="SM00332">
    <property type="entry name" value="PP2Cc"/>
    <property type="match status" value="1"/>
</dbReference>
<dbReference type="Proteomes" id="UP000031366">
    <property type="component" value="Unassembled WGS sequence"/>
</dbReference>
<comment type="caution">
    <text evidence="3">The sequence shown here is derived from an EMBL/GenBank/DDBJ whole genome shotgun (WGS) entry which is preliminary data.</text>
</comment>
<dbReference type="Gene3D" id="3.60.40.10">
    <property type="entry name" value="PPM-type phosphatase domain"/>
    <property type="match status" value="1"/>
</dbReference>
<reference evidence="3 4" key="1">
    <citation type="journal article" date="2015" name="Infect. Genet. Evol.">
        <title>Genomic sequences of six botulinum neurotoxin-producing strains representing three clostridial species illustrate the mobility and diversity of botulinum neurotoxin genes.</title>
        <authorList>
            <person name="Smith T.J."/>
            <person name="Hill K.K."/>
            <person name="Xie G."/>
            <person name="Foley B.T."/>
            <person name="Williamson C.H."/>
            <person name="Foster J.T."/>
            <person name="Johnson S.L."/>
            <person name="Chertkov O."/>
            <person name="Teshima H."/>
            <person name="Gibbons H.S."/>
            <person name="Johnsky L.A."/>
            <person name="Karavis M.A."/>
            <person name="Smith L.A."/>
        </authorList>
    </citation>
    <scope>NUCLEOTIDE SEQUENCE [LARGE SCALE GENOMIC DNA]</scope>
    <source>
        <strain evidence="3 4">CDC 2741</strain>
    </source>
</reference>
<evidence type="ECO:0000313" key="4">
    <source>
        <dbReference type="Proteomes" id="UP000031366"/>
    </source>
</evidence>
<evidence type="ECO:0000313" key="3">
    <source>
        <dbReference type="EMBL" id="KIE45816.1"/>
    </source>
</evidence>
<sequence>MMDLIKSNYYILLAVLISLLIFLILLKIYLLKIYKKEIIHVEAACTIGKEEVQEDSFKVVTSDFGTLAVLADGFGKNRGGKISSKVAVNTFIDIFLNHRTSGKMEYFFNKAFSSSNREILNRINGNQGGTSLVSAAIIDGFLYYAMVGDTIIAVLRDDELFKVNEGHTLDVLAKQGFYEGKLSREIALSAVNERKLLYYLGMEEFKNFEIFDTPIKMKKNDIIVLMNRGIYEALTWADIESTIKDNNFSGIGKKIIDKIDNLQKEDKYNGAIILMKYL</sequence>
<evidence type="ECO:0000256" key="1">
    <source>
        <dbReference type="SAM" id="Phobius"/>
    </source>
</evidence>
<gene>
    <name evidence="3" type="ORF">U732_2345</name>
</gene>
<keyword evidence="1" id="KW-1133">Transmembrane helix</keyword>
<protein>
    <submittedName>
        <fullName evidence="3">Phosphatase 2C family protein</fullName>
    </submittedName>
</protein>
<dbReference type="RefSeq" id="WP_039634647.1">
    <property type="nucleotide sequence ID" value="NZ_AYSO01000018.1"/>
</dbReference>
<dbReference type="PROSITE" id="PS51746">
    <property type="entry name" value="PPM_2"/>
    <property type="match status" value="1"/>
</dbReference>
<proteinExistence type="predicted"/>
<feature type="domain" description="PPM-type phosphatase" evidence="2">
    <location>
        <begin position="38"/>
        <end position="278"/>
    </location>
</feature>
<evidence type="ECO:0000259" key="2">
    <source>
        <dbReference type="PROSITE" id="PS51746"/>
    </source>
</evidence>
<accession>A0A0C1R5Q0</accession>
<keyword evidence="4" id="KW-1185">Reference proteome</keyword>